<protein>
    <submittedName>
        <fullName evidence="2">Poly (ADP-ribose) polymerase family protein</fullName>
    </submittedName>
</protein>
<evidence type="ECO:0000256" key="1">
    <source>
        <dbReference type="SAM" id="MobiDB-lite"/>
    </source>
</evidence>
<sequence length="194" mass="21720">MHELNQQLRTSAPAHNSLQNGYRMKEILERSPTLPRTPKTTVGNNGKSPDKLTVNSTRVRRTEVDNRENISLNVASKRCVSTYVNDVAQTQQLVANPSSGFLSANQKRRHTTYVIQTLALAQNNQTQATIELTIVDICSQLDNQTTHMRTNLSQLVPDATPQNGVVSNLSKRYRFALNKRDKAAAGYKHATRLH</sequence>
<proteinExistence type="predicted"/>
<evidence type="ECO:0000313" key="3">
    <source>
        <dbReference type="Proteomes" id="UP000250235"/>
    </source>
</evidence>
<accession>A0A2Z7CHA5</accession>
<dbReference type="AlphaFoldDB" id="A0A2Z7CHA5"/>
<reference evidence="2 3" key="1">
    <citation type="journal article" date="2015" name="Proc. Natl. Acad. Sci. U.S.A.">
        <title>The resurrection genome of Boea hygrometrica: A blueprint for survival of dehydration.</title>
        <authorList>
            <person name="Xiao L."/>
            <person name="Yang G."/>
            <person name="Zhang L."/>
            <person name="Yang X."/>
            <person name="Zhao S."/>
            <person name="Ji Z."/>
            <person name="Zhou Q."/>
            <person name="Hu M."/>
            <person name="Wang Y."/>
            <person name="Chen M."/>
            <person name="Xu Y."/>
            <person name="Jin H."/>
            <person name="Xiao X."/>
            <person name="Hu G."/>
            <person name="Bao F."/>
            <person name="Hu Y."/>
            <person name="Wan P."/>
            <person name="Li L."/>
            <person name="Deng X."/>
            <person name="Kuang T."/>
            <person name="Xiang C."/>
            <person name="Zhu J.K."/>
            <person name="Oliver M.J."/>
            <person name="He Y."/>
        </authorList>
    </citation>
    <scope>NUCLEOTIDE SEQUENCE [LARGE SCALE GENOMIC DNA]</scope>
    <source>
        <strain evidence="3">cv. XS01</strain>
    </source>
</reference>
<dbReference type="EMBL" id="KQ997547">
    <property type="protein sequence ID" value="KZV44019.1"/>
    <property type="molecule type" value="Genomic_DNA"/>
</dbReference>
<feature type="compositionally biased region" description="Polar residues" evidence="1">
    <location>
        <begin position="38"/>
        <end position="55"/>
    </location>
</feature>
<gene>
    <name evidence="2" type="ORF">F511_26631</name>
</gene>
<organism evidence="2 3">
    <name type="scientific">Dorcoceras hygrometricum</name>
    <dbReference type="NCBI Taxonomy" id="472368"/>
    <lineage>
        <taxon>Eukaryota</taxon>
        <taxon>Viridiplantae</taxon>
        <taxon>Streptophyta</taxon>
        <taxon>Embryophyta</taxon>
        <taxon>Tracheophyta</taxon>
        <taxon>Spermatophyta</taxon>
        <taxon>Magnoliopsida</taxon>
        <taxon>eudicotyledons</taxon>
        <taxon>Gunneridae</taxon>
        <taxon>Pentapetalae</taxon>
        <taxon>asterids</taxon>
        <taxon>lamiids</taxon>
        <taxon>Lamiales</taxon>
        <taxon>Gesneriaceae</taxon>
        <taxon>Didymocarpoideae</taxon>
        <taxon>Trichosporeae</taxon>
        <taxon>Loxocarpinae</taxon>
        <taxon>Dorcoceras</taxon>
    </lineage>
</organism>
<feature type="region of interest" description="Disordered" evidence="1">
    <location>
        <begin position="1"/>
        <end position="55"/>
    </location>
</feature>
<feature type="compositionally biased region" description="Polar residues" evidence="1">
    <location>
        <begin position="1"/>
        <end position="20"/>
    </location>
</feature>
<evidence type="ECO:0000313" key="2">
    <source>
        <dbReference type="EMBL" id="KZV44019.1"/>
    </source>
</evidence>
<name>A0A2Z7CHA5_9LAMI</name>
<dbReference type="Proteomes" id="UP000250235">
    <property type="component" value="Unassembled WGS sequence"/>
</dbReference>
<keyword evidence="3" id="KW-1185">Reference proteome</keyword>